<dbReference type="Pfam" id="PF05016">
    <property type="entry name" value="ParE_toxin"/>
    <property type="match status" value="1"/>
</dbReference>
<sequence length="88" mass="10542">MLVIFLKSFLNDIKKINDAKLKQRLKTIIEKLESEESLEEIANLKKLRGHPTAYRIRLGDYRIGLFYDQEEVKLVRFLKRSDIYKLFP</sequence>
<dbReference type="EMBL" id="CP070608">
    <property type="protein sequence ID" value="QSE96281.1"/>
    <property type="molecule type" value="Genomic_DNA"/>
</dbReference>
<dbReference type="RefSeq" id="WP_205720798.1">
    <property type="nucleotide sequence ID" value="NZ_CP070608.1"/>
</dbReference>
<evidence type="ECO:0000313" key="3">
    <source>
        <dbReference type="Proteomes" id="UP000662783"/>
    </source>
</evidence>
<dbReference type="InterPro" id="IPR052747">
    <property type="entry name" value="TA_system_RelE_toxin"/>
</dbReference>
<proteinExistence type="predicted"/>
<dbReference type="InterPro" id="IPR007712">
    <property type="entry name" value="RelE/ParE_toxin"/>
</dbReference>
<dbReference type="SUPFAM" id="SSF143011">
    <property type="entry name" value="RelE-like"/>
    <property type="match status" value="1"/>
</dbReference>
<evidence type="ECO:0000313" key="2">
    <source>
        <dbReference type="EMBL" id="QSE96281.1"/>
    </source>
</evidence>
<dbReference type="PANTHER" id="PTHR38813">
    <property type="match status" value="1"/>
</dbReference>
<dbReference type="InterPro" id="IPR035093">
    <property type="entry name" value="RelE/ParE_toxin_dom_sf"/>
</dbReference>
<protein>
    <submittedName>
        <fullName evidence="2">Type II toxin-antitoxin system RelE/ParE family toxin</fullName>
    </submittedName>
</protein>
<dbReference type="Proteomes" id="UP000662783">
    <property type="component" value="Chromosome"/>
</dbReference>
<organism evidence="2 3">
    <name type="scientific">Fulvivirga lutea</name>
    <dbReference type="NCBI Taxonomy" id="2810512"/>
    <lineage>
        <taxon>Bacteria</taxon>
        <taxon>Pseudomonadati</taxon>
        <taxon>Bacteroidota</taxon>
        <taxon>Cytophagia</taxon>
        <taxon>Cytophagales</taxon>
        <taxon>Fulvivirgaceae</taxon>
        <taxon>Fulvivirga</taxon>
    </lineage>
</organism>
<dbReference type="AlphaFoldDB" id="A0A974ZZZ3"/>
<reference evidence="2" key="1">
    <citation type="submission" date="2021-02" db="EMBL/GenBank/DDBJ databases">
        <title>Fulvivirga sp. S481 isolated from sea water.</title>
        <authorList>
            <person name="Bae S.S."/>
            <person name="Baek K."/>
        </authorList>
    </citation>
    <scope>NUCLEOTIDE SEQUENCE</scope>
    <source>
        <strain evidence="2">S481</strain>
    </source>
</reference>
<keyword evidence="3" id="KW-1185">Reference proteome</keyword>
<keyword evidence="1" id="KW-1277">Toxin-antitoxin system</keyword>
<name>A0A974ZZZ3_9BACT</name>
<dbReference type="KEGG" id="fuv:JR347_11740"/>
<dbReference type="Gene3D" id="3.30.2310.20">
    <property type="entry name" value="RelE-like"/>
    <property type="match status" value="1"/>
</dbReference>
<evidence type="ECO:0000256" key="1">
    <source>
        <dbReference type="ARBA" id="ARBA00022649"/>
    </source>
</evidence>
<dbReference type="PANTHER" id="PTHR38813:SF1">
    <property type="entry name" value="TOXIN RELE1-RELATED"/>
    <property type="match status" value="1"/>
</dbReference>
<accession>A0A974ZZZ3</accession>
<gene>
    <name evidence="2" type="ORF">JR347_11740</name>
</gene>